<dbReference type="Gene3D" id="1.25.40.10">
    <property type="entry name" value="Tetratricopeptide repeat domain"/>
    <property type="match status" value="2"/>
</dbReference>
<dbReference type="InterPro" id="IPR002885">
    <property type="entry name" value="PPR_rpt"/>
</dbReference>
<accession>A0ABM3QHX3</accession>
<feature type="repeat" description="PPR" evidence="3">
    <location>
        <begin position="192"/>
        <end position="226"/>
    </location>
</feature>
<dbReference type="Pfam" id="PF13041">
    <property type="entry name" value="PPR_2"/>
    <property type="match status" value="2"/>
</dbReference>
<sequence length="247" mass="27526">MFNIRDAIIKRLFINSLKQQCKSGFTNINQAISLFNQMSSLDSLPSAMDFNHLFNAISKMKPQRHHSVIISLSRQLELSGLRPNMHTLGILTNCYCHLGRVDFAFSLLGKRIKLGFDPDIVIFTTLINGIIDDNYNNVGQAVKLLDKIVKLGIQPNVVTYGAVVKGLCRKGNNVGAINFLRRMQSDGVCKPDVVMYTIIIDSLCKENMMSQAVNLLEEMQREGISPNVVTYSALVQGCCNSENGKRP</sequence>
<evidence type="ECO:0000313" key="5">
    <source>
        <dbReference type="RefSeq" id="XP_056682960.1"/>
    </source>
</evidence>
<feature type="repeat" description="PPR" evidence="3">
    <location>
        <begin position="84"/>
        <end position="118"/>
    </location>
</feature>
<proteinExistence type="inferred from homology"/>
<reference evidence="5" key="2">
    <citation type="submission" date="2025-08" db="UniProtKB">
        <authorList>
            <consortium name="RefSeq"/>
        </authorList>
    </citation>
    <scope>IDENTIFICATION</scope>
    <source>
        <tissue evidence="5">Leaf</tissue>
    </source>
</reference>
<feature type="repeat" description="PPR" evidence="3">
    <location>
        <begin position="119"/>
        <end position="155"/>
    </location>
</feature>
<comment type="similarity">
    <text evidence="1">Belongs to the PPR family. P subfamily.</text>
</comment>
<feature type="repeat" description="PPR" evidence="3">
    <location>
        <begin position="156"/>
        <end position="190"/>
    </location>
</feature>
<dbReference type="Pfam" id="PF01535">
    <property type="entry name" value="PPR"/>
    <property type="match status" value="1"/>
</dbReference>
<reference evidence="4" key="1">
    <citation type="journal article" date="2021" name="Nat. Commun.">
        <title>Genomic analyses provide insights into spinach domestication and the genetic basis of agronomic traits.</title>
        <authorList>
            <person name="Cai X."/>
            <person name="Sun X."/>
            <person name="Xu C."/>
            <person name="Sun H."/>
            <person name="Wang X."/>
            <person name="Ge C."/>
            <person name="Zhang Z."/>
            <person name="Wang Q."/>
            <person name="Fei Z."/>
            <person name="Jiao C."/>
            <person name="Wang Q."/>
        </authorList>
    </citation>
    <scope>NUCLEOTIDE SEQUENCE [LARGE SCALE GENOMIC DNA]</scope>
    <source>
        <strain evidence="4">cv. Varoflay</strain>
    </source>
</reference>
<gene>
    <name evidence="5" type="primary">LOC110777100</name>
</gene>
<dbReference type="Proteomes" id="UP000813463">
    <property type="component" value="Chromosome 4"/>
</dbReference>
<keyword evidence="4" id="KW-1185">Reference proteome</keyword>
<dbReference type="PROSITE" id="PS51375">
    <property type="entry name" value="PPR"/>
    <property type="match status" value="4"/>
</dbReference>
<keyword evidence="2" id="KW-0677">Repeat</keyword>
<dbReference type="NCBIfam" id="TIGR00756">
    <property type="entry name" value="PPR"/>
    <property type="match status" value="3"/>
</dbReference>
<evidence type="ECO:0000256" key="3">
    <source>
        <dbReference type="PROSITE-ProRule" id="PRU00708"/>
    </source>
</evidence>
<protein>
    <submittedName>
        <fullName evidence="5">Pentatricopeptide repeat-containing protein At1g12700, mitochondrial</fullName>
    </submittedName>
</protein>
<evidence type="ECO:0000313" key="4">
    <source>
        <dbReference type="Proteomes" id="UP000813463"/>
    </source>
</evidence>
<evidence type="ECO:0000256" key="2">
    <source>
        <dbReference type="ARBA" id="ARBA00022737"/>
    </source>
</evidence>
<name>A0ABM3QHX3_SPIOL</name>
<evidence type="ECO:0000256" key="1">
    <source>
        <dbReference type="ARBA" id="ARBA00007626"/>
    </source>
</evidence>
<dbReference type="InterPro" id="IPR011990">
    <property type="entry name" value="TPR-like_helical_dom_sf"/>
</dbReference>
<dbReference type="PANTHER" id="PTHR47941">
    <property type="entry name" value="PENTATRICOPEPTIDE REPEAT-CONTAINING PROTEIN 3, MITOCHONDRIAL"/>
    <property type="match status" value="1"/>
</dbReference>
<organism evidence="4 5">
    <name type="scientific">Spinacia oleracea</name>
    <name type="common">Spinach</name>
    <dbReference type="NCBI Taxonomy" id="3562"/>
    <lineage>
        <taxon>Eukaryota</taxon>
        <taxon>Viridiplantae</taxon>
        <taxon>Streptophyta</taxon>
        <taxon>Embryophyta</taxon>
        <taxon>Tracheophyta</taxon>
        <taxon>Spermatophyta</taxon>
        <taxon>Magnoliopsida</taxon>
        <taxon>eudicotyledons</taxon>
        <taxon>Gunneridae</taxon>
        <taxon>Pentapetalae</taxon>
        <taxon>Caryophyllales</taxon>
        <taxon>Chenopodiaceae</taxon>
        <taxon>Chenopodioideae</taxon>
        <taxon>Anserineae</taxon>
        <taxon>Spinacia</taxon>
    </lineage>
</organism>
<dbReference type="GeneID" id="110777100"/>
<dbReference type="RefSeq" id="XP_056682960.1">
    <property type="nucleotide sequence ID" value="XM_056826982.1"/>
</dbReference>